<feature type="compositionally biased region" description="Acidic residues" evidence="1">
    <location>
        <begin position="281"/>
        <end position="318"/>
    </location>
</feature>
<feature type="compositionally biased region" description="Low complexity" evidence="1">
    <location>
        <begin position="337"/>
        <end position="350"/>
    </location>
</feature>
<reference evidence="2" key="1">
    <citation type="journal article" date="2020" name="Stud. Mycol.">
        <title>101 Dothideomycetes genomes: a test case for predicting lifestyles and emergence of pathogens.</title>
        <authorList>
            <person name="Haridas S."/>
            <person name="Albert R."/>
            <person name="Binder M."/>
            <person name="Bloem J."/>
            <person name="Labutti K."/>
            <person name="Salamov A."/>
            <person name="Andreopoulos B."/>
            <person name="Baker S."/>
            <person name="Barry K."/>
            <person name="Bills G."/>
            <person name="Bluhm B."/>
            <person name="Cannon C."/>
            <person name="Castanera R."/>
            <person name="Culley D."/>
            <person name="Daum C."/>
            <person name="Ezra D."/>
            <person name="Gonzalez J."/>
            <person name="Henrissat B."/>
            <person name="Kuo A."/>
            <person name="Liang C."/>
            <person name="Lipzen A."/>
            <person name="Lutzoni F."/>
            <person name="Magnuson J."/>
            <person name="Mondo S."/>
            <person name="Nolan M."/>
            <person name="Ohm R."/>
            <person name="Pangilinan J."/>
            <person name="Park H.-J."/>
            <person name="Ramirez L."/>
            <person name="Alfaro M."/>
            <person name="Sun H."/>
            <person name="Tritt A."/>
            <person name="Yoshinaga Y."/>
            <person name="Zwiers L.-H."/>
            <person name="Turgeon B."/>
            <person name="Goodwin S."/>
            <person name="Spatafora J."/>
            <person name="Crous P."/>
            <person name="Grigoriev I."/>
        </authorList>
    </citation>
    <scope>NUCLEOTIDE SEQUENCE</scope>
    <source>
        <strain evidence="2">ATCC 16933</strain>
    </source>
</reference>
<organism evidence="2 3">
    <name type="scientific">Lineolata rhizophorae</name>
    <dbReference type="NCBI Taxonomy" id="578093"/>
    <lineage>
        <taxon>Eukaryota</taxon>
        <taxon>Fungi</taxon>
        <taxon>Dikarya</taxon>
        <taxon>Ascomycota</taxon>
        <taxon>Pezizomycotina</taxon>
        <taxon>Dothideomycetes</taxon>
        <taxon>Dothideomycetes incertae sedis</taxon>
        <taxon>Lineolatales</taxon>
        <taxon>Lineolataceae</taxon>
        <taxon>Lineolata</taxon>
    </lineage>
</organism>
<proteinExistence type="predicted"/>
<evidence type="ECO:0000313" key="3">
    <source>
        <dbReference type="Proteomes" id="UP000799766"/>
    </source>
</evidence>
<dbReference type="EMBL" id="MU001706">
    <property type="protein sequence ID" value="KAF2452613.1"/>
    <property type="molecule type" value="Genomic_DNA"/>
</dbReference>
<accession>A0A6A6NMZ2</accession>
<evidence type="ECO:0000313" key="2">
    <source>
        <dbReference type="EMBL" id="KAF2452613.1"/>
    </source>
</evidence>
<feature type="compositionally biased region" description="Polar residues" evidence="1">
    <location>
        <begin position="1"/>
        <end position="18"/>
    </location>
</feature>
<dbReference type="AlphaFoldDB" id="A0A6A6NMZ2"/>
<feature type="region of interest" description="Disordered" evidence="1">
    <location>
        <begin position="179"/>
        <end position="235"/>
    </location>
</feature>
<feature type="region of interest" description="Disordered" evidence="1">
    <location>
        <begin position="254"/>
        <end position="350"/>
    </location>
</feature>
<dbReference type="Proteomes" id="UP000799766">
    <property type="component" value="Unassembled WGS sequence"/>
</dbReference>
<protein>
    <submittedName>
        <fullName evidence="2">Uncharacterized protein</fullName>
    </submittedName>
</protein>
<feature type="compositionally biased region" description="Basic and acidic residues" evidence="1">
    <location>
        <begin position="186"/>
        <end position="195"/>
    </location>
</feature>
<sequence>MTDPTSNDMSSPLQTAHPSQGGGEEGALPDLQGRYISLLRNSVWSCCQCNREQPFRYDETSTLGGLLCQNPRCAWWAAPQHAACYKCDFTEQDAVELIRAPTFEAPAHPAQASTVGRTCCRCGHSWAVSAAARSAAQPPEPASRAHTFPSTACGKCARSTCDACLRWRLRDSWDEMYERYMGPRRGGPEARERGKTSPSPPPWDLDGTRADPDPGAGGKRAALSDRDRRARKRQRRIYGNERRVRWAAPTVHRWEEPGGRAGPPQLRRWLYADHEASELANAEDAEEEDEEGSESDEEATSAQEEEEEDFEPAEEVVEDDGRPPVAAAARMQADPEPSSGNTSSTPSDSQ</sequence>
<evidence type="ECO:0000256" key="1">
    <source>
        <dbReference type="SAM" id="MobiDB-lite"/>
    </source>
</evidence>
<feature type="region of interest" description="Disordered" evidence="1">
    <location>
        <begin position="1"/>
        <end position="27"/>
    </location>
</feature>
<gene>
    <name evidence="2" type="ORF">BDY21DRAFT_367651</name>
</gene>
<name>A0A6A6NMZ2_9PEZI</name>
<keyword evidence="3" id="KW-1185">Reference proteome</keyword>